<evidence type="ECO:0000256" key="5">
    <source>
        <dbReference type="ARBA" id="ARBA00022840"/>
    </source>
</evidence>
<dbReference type="GO" id="GO:0006424">
    <property type="term" value="P:glutamyl-tRNA aminoacylation"/>
    <property type="evidence" value="ECO:0007669"/>
    <property type="project" value="InterPro"/>
</dbReference>
<dbReference type="InterPro" id="IPR001412">
    <property type="entry name" value="aa-tRNA-synth_I_CS"/>
</dbReference>
<dbReference type="PANTHER" id="PTHR43311:SF1">
    <property type="entry name" value="GLUTAMYL-Q TRNA(ASP) SYNTHETASE"/>
    <property type="match status" value="1"/>
</dbReference>
<feature type="binding site" evidence="7">
    <location>
        <position position="138"/>
    </location>
    <ligand>
        <name>Zn(2+)</name>
        <dbReference type="ChEBI" id="CHEBI:29105"/>
    </ligand>
</feature>
<dbReference type="SUPFAM" id="SSF52374">
    <property type="entry name" value="Nucleotidylyl transferase"/>
    <property type="match status" value="1"/>
</dbReference>
<organism evidence="10 11">
    <name type="scientific">Paenibacillus solani</name>
    <dbReference type="NCBI Taxonomy" id="1705565"/>
    <lineage>
        <taxon>Bacteria</taxon>
        <taxon>Bacillati</taxon>
        <taxon>Bacillota</taxon>
        <taxon>Bacilli</taxon>
        <taxon>Bacillales</taxon>
        <taxon>Paenibacillaceae</taxon>
        <taxon>Paenibacillus</taxon>
    </lineage>
</organism>
<dbReference type="OrthoDB" id="9807503at2"/>
<feature type="domain" description="Glutamyl/glutaminyl-tRNA synthetase class Ib catalytic" evidence="9">
    <location>
        <begin position="8"/>
        <end position="281"/>
    </location>
</feature>
<dbReference type="PRINTS" id="PR00987">
    <property type="entry name" value="TRNASYNTHGLU"/>
</dbReference>
<keyword evidence="3 7" id="KW-0547">Nucleotide-binding</keyword>
<dbReference type="GO" id="GO:0005829">
    <property type="term" value="C:cytosol"/>
    <property type="evidence" value="ECO:0007669"/>
    <property type="project" value="TreeGrafter"/>
</dbReference>
<sequence>MEQHATFRGRFAPTPSGKMHIGNALTALLGWLQMRSLNGLYVLRIEDIDVQRSRRELATQIMRDLEWLGLDWDEGPSCGGPSRPYHQAARLSLYEQEIEKLKESEALYPCYCSRADIAAAARAPHGIASEGLRYPGTCRDLSGKEAALRELRKTPSLRMSVPQTSVSFIDGIAGEQNSQLSDGGDFVVRRADGIISYQLAVVVDDALMGITHVLRGSDLLDSTPRQLLLYQALGYQPPQFAHTPLMVDAEGRRLAKRSRGLSISFLRGQGIMPQHIVGWLAWTAGFMDRPEPVTPAELIPHFDLSKVPSSPIRMTDAITSQLFKS</sequence>
<feature type="binding site" evidence="7">
    <location>
        <position position="215"/>
    </location>
    <ligand>
        <name>L-glutamate</name>
        <dbReference type="ChEBI" id="CHEBI:29985"/>
    </ligand>
</feature>
<dbReference type="NCBIfam" id="TIGR03838">
    <property type="entry name" value="queuosine_YadB"/>
    <property type="match status" value="1"/>
</dbReference>
<keyword evidence="1 7" id="KW-0436">Ligase</keyword>
<dbReference type="GO" id="GO:0006400">
    <property type="term" value="P:tRNA modification"/>
    <property type="evidence" value="ECO:0007669"/>
    <property type="project" value="InterPro"/>
</dbReference>
<evidence type="ECO:0000259" key="9">
    <source>
        <dbReference type="Pfam" id="PF00749"/>
    </source>
</evidence>
<comment type="caution">
    <text evidence="10">The sequence shown here is derived from an EMBL/GenBank/DDBJ whole genome shotgun (WGS) entry which is preliminary data.</text>
</comment>
<proteinExistence type="inferred from homology"/>
<comment type="function">
    <text evidence="7">Catalyzes the tRNA-independent activation of glutamate in presence of ATP and the subsequent transfer of glutamate onto a tRNA(Asp). Glutamate is transferred on the 2-amino-5-(4,5-dihydroxy-2-cyclopenten-1-yl) moiety of the queuosine in the wobble position of the QUC anticodon.</text>
</comment>
<evidence type="ECO:0000313" key="11">
    <source>
        <dbReference type="Proteomes" id="UP000036932"/>
    </source>
</evidence>
<feature type="binding site" evidence="7">
    <location>
        <position position="197"/>
    </location>
    <ligand>
        <name>L-glutamate</name>
        <dbReference type="ChEBI" id="CHEBI:29985"/>
    </ligand>
</feature>
<feature type="binding site" evidence="7">
    <location>
        <position position="112"/>
    </location>
    <ligand>
        <name>Zn(2+)</name>
        <dbReference type="ChEBI" id="CHEBI:29105"/>
    </ligand>
</feature>
<reference evidence="11" key="1">
    <citation type="submission" date="2015-08" db="EMBL/GenBank/DDBJ databases">
        <title>Genome sequencing project for genomic taxonomy and phylogenomics of Bacillus-like bacteria.</title>
        <authorList>
            <person name="Liu B."/>
            <person name="Wang J."/>
            <person name="Zhu Y."/>
            <person name="Liu G."/>
            <person name="Chen Q."/>
            <person name="Chen Z."/>
            <person name="Lan J."/>
            <person name="Che J."/>
            <person name="Ge C."/>
            <person name="Shi H."/>
            <person name="Pan Z."/>
            <person name="Liu X."/>
        </authorList>
    </citation>
    <scope>NUCLEOTIDE SEQUENCE [LARGE SCALE GENOMIC DNA]</scope>
    <source>
        <strain evidence="11">FJAT-22460</strain>
    </source>
</reference>
<feature type="short sequence motif" description="'KMSKS' region" evidence="7">
    <location>
        <begin position="253"/>
        <end position="257"/>
    </location>
</feature>
<dbReference type="PATRIC" id="fig|1705565.3.peg.4551"/>
<evidence type="ECO:0000256" key="1">
    <source>
        <dbReference type="ARBA" id="ARBA00022598"/>
    </source>
</evidence>
<dbReference type="HAMAP" id="MF_01428">
    <property type="entry name" value="Glu_Q_tRNA_synth"/>
    <property type="match status" value="1"/>
</dbReference>
<feature type="binding site" evidence="7">
    <location>
        <begin position="10"/>
        <end position="14"/>
    </location>
    <ligand>
        <name>L-glutamate</name>
        <dbReference type="ChEBI" id="CHEBI:29985"/>
    </ligand>
</feature>
<dbReference type="AlphaFoldDB" id="A0A0M1P5Z6"/>
<dbReference type="Proteomes" id="UP000036932">
    <property type="component" value="Unassembled WGS sequence"/>
</dbReference>
<dbReference type="GO" id="GO:0005524">
    <property type="term" value="F:ATP binding"/>
    <property type="evidence" value="ECO:0007669"/>
    <property type="project" value="UniProtKB-KW"/>
</dbReference>
<evidence type="ECO:0000256" key="7">
    <source>
        <dbReference type="HAMAP-Rule" id="MF_01428"/>
    </source>
</evidence>
<dbReference type="PANTHER" id="PTHR43311">
    <property type="entry name" value="GLUTAMATE--TRNA LIGASE"/>
    <property type="match status" value="1"/>
</dbReference>
<dbReference type="InterPro" id="IPR000924">
    <property type="entry name" value="Glu/Gln-tRNA-synth"/>
</dbReference>
<dbReference type="RefSeq" id="WP_054402902.1">
    <property type="nucleotide sequence ID" value="NZ_LIUT01000001.1"/>
</dbReference>
<dbReference type="NCBIfam" id="NF004315">
    <property type="entry name" value="PRK05710.1-4"/>
    <property type="match status" value="1"/>
</dbReference>
<keyword evidence="8" id="KW-0648">Protein biosynthesis</keyword>
<keyword evidence="11" id="KW-1185">Reference proteome</keyword>
<evidence type="ECO:0000256" key="8">
    <source>
        <dbReference type="RuleBase" id="RU363037"/>
    </source>
</evidence>
<dbReference type="InterPro" id="IPR014729">
    <property type="entry name" value="Rossmann-like_a/b/a_fold"/>
</dbReference>
<dbReference type="PROSITE" id="PS00178">
    <property type="entry name" value="AA_TRNA_LIGASE_I"/>
    <property type="match status" value="1"/>
</dbReference>
<keyword evidence="4 7" id="KW-0862">Zinc</keyword>
<comment type="cofactor">
    <cofactor evidence="7">
        <name>Zn(2+)</name>
        <dbReference type="ChEBI" id="CHEBI:29105"/>
    </cofactor>
    <text evidence="7">Binds 1 zinc ion per subunit.</text>
</comment>
<dbReference type="GO" id="GO:0008270">
    <property type="term" value="F:zinc ion binding"/>
    <property type="evidence" value="ECO:0007669"/>
    <property type="project" value="UniProtKB-UniRule"/>
</dbReference>
<dbReference type="NCBIfam" id="NF004314">
    <property type="entry name" value="PRK05710.1-3"/>
    <property type="match status" value="1"/>
</dbReference>
<feature type="binding site" evidence="7">
    <location>
        <position position="46"/>
    </location>
    <ligand>
        <name>L-glutamate</name>
        <dbReference type="ChEBI" id="CHEBI:29985"/>
    </ligand>
</feature>
<keyword evidence="5 7" id="KW-0067">ATP-binding</keyword>
<name>A0A0M1P5Z6_9BACL</name>
<feature type="binding site" evidence="7">
    <location>
        <position position="134"/>
    </location>
    <ligand>
        <name>Zn(2+)</name>
        <dbReference type="ChEBI" id="CHEBI:29105"/>
    </ligand>
</feature>
<dbReference type="EMBL" id="LIUT01000001">
    <property type="protein sequence ID" value="KOR89896.1"/>
    <property type="molecule type" value="Genomic_DNA"/>
</dbReference>
<evidence type="ECO:0000256" key="3">
    <source>
        <dbReference type="ARBA" id="ARBA00022741"/>
    </source>
</evidence>
<keyword evidence="6 7" id="KW-0030">Aminoacyl-tRNA synthetase</keyword>
<feature type="binding site" evidence="7">
    <location>
        <position position="110"/>
    </location>
    <ligand>
        <name>Zn(2+)</name>
        <dbReference type="ChEBI" id="CHEBI:29105"/>
    </ligand>
</feature>
<feature type="short sequence motif" description="'HIGH' region" evidence="7">
    <location>
        <begin position="13"/>
        <end position="23"/>
    </location>
</feature>
<dbReference type="Gene3D" id="3.40.50.620">
    <property type="entry name" value="HUPs"/>
    <property type="match status" value="1"/>
</dbReference>
<protein>
    <recommendedName>
        <fullName evidence="7">Glutamyl-Q tRNA(Asp) synthetase</fullName>
        <shortName evidence="7">Glu-Q-RSs</shortName>
        <ecNumber evidence="7">6.1.1.-</ecNumber>
    </recommendedName>
</protein>
<keyword evidence="2 7" id="KW-0479">Metal-binding</keyword>
<dbReference type="Pfam" id="PF00749">
    <property type="entry name" value="tRNA-synt_1c"/>
    <property type="match status" value="1"/>
</dbReference>
<gene>
    <name evidence="7" type="primary">gluQ</name>
    <name evidence="10" type="ORF">AM231_12635</name>
</gene>
<evidence type="ECO:0000256" key="6">
    <source>
        <dbReference type="ARBA" id="ARBA00023146"/>
    </source>
</evidence>
<dbReference type="InterPro" id="IPR022380">
    <property type="entry name" value="Glu-Q_tRNA(Asp)_Synthase"/>
</dbReference>
<feature type="binding site" evidence="7">
    <location>
        <position position="256"/>
    </location>
    <ligand>
        <name>ATP</name>
        <dbReference type="ChEBI" id="CHEBI:30616"/>
    </ligand>
</feature>
<evidence type="ECO:0000256" key="4">
    <source>
        <dbReference type="ARBA" id="ARBA00022833"/>
    </source>
</evidence>
<evidence type="ECO:0000256" key="2">
    <source>
        <dbReference type="ARBA" id="ARBA00022723"/>
    </source>
</evidence>
<evidence type="ECO:0000313" key="10">
    <source>
        <dbReference type="EMBL" id="KOR89896.1"/>
    </source>
</evidence>
<dbReference type="InterPro" id="IPR049940">
    <property type="entry name" value="GluQ/Sye"/>
</dbReference>
<accession>A0A0M1P5Z6</accession>
<dbReference type="GO" id="GO:0004818">
    <property type="term" value="F:glutamate-tRNA ligase activity"/>
    <property type="evidence" value="ECO:0007669"/>
    <property type="project" value="TreeGrafter"/>
</dbReference>
<dbReference type="EC" id="6.1.1.-" evidence="7"/>
<comment type="similarity">
    <text evidence="7">Belongs to the class-I aminoacyl-tRNA synthetase family. GluQ subfamily.</text>
</comment>
<dbReference type="InterPro" id="IPR020058">
    <property type="entry name" value="Glu/Gln-tRNA-synth_Ib_cat-dom"/>
</dbReference>